<name>A0A6N7R0L0_9GAMM</name>
<dbReference type="Proteomes" id="UP000433788">
    <property type="component" value="Unassembled WGS sequence"/>
</dbReference>
<reference evidence="3 4" key="1">
    <citation type="submission" date="2019-11" db="EMBL/GenBank/DDBJ databases">
        <authorList>
            <person name="Zhang X.Y."/>
        </authorList>
    </citation>
    <scope>NUCLEOTIDE SEQUENCE [LARGE SCALE GENOMIC DNA]</scope>
    <source>
        <strain evidence="3 4">C176</strain>
    </source>
</reference>
<dbReference type="SUPFAM" id="SSF56300">
    <property type="entry name" value="Metallo-dependent phosphatases"/>
    <property type="match status" value="1"/>
</dbReference>
<dbReference type="RefSeq" id="WP_153719546.1">
    <property type="nucleotide sequence ID" value="NZ_WJPP01000003.1"/>
</dbReference>
<keyword evidence="4" id="KW-1185">Reference proteome</keyword>
<dbReference type="InterPro" id="IPR029052">
    <property type="entry name" value="Metallo-depent_PP-like"/>
</dbReference>
<dbReference type="SMART" id="SM00854">
    <property type="entry name" value="PGA_cap"/>
    <property type="match status" value="1"/>
</dbReference>
<dbReference type="InterPro" id="IPR052169">
    <property type="entry name" value="CW_Biosynth-Accessory"/>
</dbReference>
<dbReference type="AlphaFoldDB" id="A0A6N7R0L0"/>
<evidence type="ECO:0000313" key="4">
    <source>
        <dbReference type="Proteomes" id="UP000433788"/>
    </source>
</evidence>
<feature type="domain" description="Capsule synthesis protein CapA" evidence="2">
    <location>
        <begin position="1"/>
        <end position="222"/>
    </location>
</feature>
<evidence type="ECO:0000256" key="1">
    <source>
        <dbReference type="ARBA" id="ARBA00005662"/>
    </source>
</evidence>
<dbReference type="PANTHER" id="PTHR33393">
    <property type="entry name" value="POLYGLUTAMINE SYNTHESIS ACCESSORY PROTEIN RV0574C-RELATED"/>
    <property type="match status" value="1"/>
</dbReference>
<dbReference type="Pfam" id="PF09587">
    <property type="entry name" value="PGA_cap"/>
    <property type="match status" value="1"/>
</dbReference>
<evidence type="ECO:0000313" key="3">
    <source>
        <dbReference type="EMBL" id="MRH78514.1"/>
    </source>
</evidence>
<comment type="caution">
    <text evidence="3">The sequence shown here is derived from an EMBL/GenBank/DDBJ whole genome shotgun (WGS) entry which is preliminary data.</text>
</comment>
<dbReference type="InterPro" id="IPR019079">
    <property type="entry name" value="Capsule_synth_CapA"/>
</dbReference>
<accession>A0A6N7R0L0</accession>
<dbReference type="Gene3D" id="3.60.21.10">
    <property type="match status" value="1"/>
</dbReference>
<evidence type="ECO:0000259" key="2">
    <source>
        <dbReference type="SMART" id="SM00854"/>
    </source>
</evidence>
<gene>
    <name evidence="3" type="ORF">GH984_07320</name>
</gene>
<comment type="similarity">
    <text evidence="1">Belongs to the CapA family.</text>
</comment>
<protein>
    <recommendedName>
        <fullName evidence="2">Capsule synthesis protein CapA domain-containing protein</fullName>
    </recommendedName>
</protein>
<proteinExistence type="inferred from homology"/>
<dbReference type="PANTHER" id="PTHR33393:SF13">
    <property type="entry name" value="PGA BIOSYNTHESIS PROTEIN CAPA"/>
    <property type="match status" value="1"/>
</dbReference>
<dbReference type="EMBL" id="WJPP01000003">
    <property type="protein sequence ID" value="MRH78514.1"/>
    <property type="molecule type" value="Genomic_DNA"/>
</dbReference>
<sequence>MIFIGDVAIAPGDRFRHVGFPDNFQVKPICLNLEGAISPQDELPARGLCNSVNSLDSFKNFTLGPVFLGNNHITDIPDGISITQTHLAEKKLQFCGAGCSQIDAESIVIEGDFVCLGFGWPVIQCLPASSEQPGVNRFEGNAVRKQVNKALKQHPQKKLIAVFHWNYEFEPYPQPGHRALAMELIDMGVHAIIGHHPHVVGPVECYRGHTIAYSLGNWAFSYGRFLDGQLRFPEKSFEQIALEISPAGNIVHKVRFELPDTIRYCFAEEVDAPGFSLKPEFEGMSSTEYLTWFKANRVKRKALPIYRSADSSLKNLFFDNWVAFRQFLIRLSTKLGLKSKSPNG</sequence>
<organism evidence="3 4">
    <name type="scientific">Spiribacter salilacus</name>
    <dbReference type="NCBI Taxonomy" id="2664894"/>
    <lineage>
        <taxon>Bacteria</taxon>
        <taxon>Pseudomonadati</taxon>
        <taxon>Pseudomonadota</taxon>
        <taxon>Gammaproteobacteria</taxon>
        <taxon>Chromatiales</taxon>
        <taxon>Ectothiorhodospiraceae</taxon>
        <taxon>Spiribacter</taxon>
    </lineage>
</organism>